<protein>
    <submittedName>
        <fullName evidence="2">Uncharacterized protein</fullName>
    </submittedName>
</protein>
<accession>A0A4Q9Q895</accession>
<feature type="compositionally biased region" description="Low complexity" evidence="1">
    <location>
        <begin position="80"/>
        <end position="104"/>
    </location>
</feature>
<evidence type="ECO:0000313" key="2">
    <source>
        <dbReference type="EMBL" id="TBU63777.1"/>
    </source>
</evidence>
<reference evidence="2 3" key="1">
    <citation type="submission" date="2019-01" db="EMBL/GenBank/DDBJ databases">
        <title>Draft genome sequences of three monokaryotic isolates of the white-rot basidiomycete fungus Dichomitus squalens.</title>
        <authorList>
            <consortium name="DOE Joint Genome Institute"/>
            <person name="Lopez S.C."/>
            <person name="Andreopoulos B."/>
            <person name="Pangilinan J."/>
            <person name="Lipzen A."/>
            <person name="Riley R."/>
            <person name="Ahrendt S."/>
            <person name="Ng V."/>
            <person name="Barry K."/>
            <person name="Daum C."/>
            <person name="Grigoriev I.V."/>
            <person name="Hilden K.S."/>
            <person name="Makela M.R."/>
            <person name="de Vries R.P."/>
        </authorList>
    </citation>
    <scope>NUCLEOTIDE SEQUENCE [LARGE SCALE GENOMIC DNA]</scope>
    <source>
        <strain evidence="2 3">CBS 464.89</strain>
    </source>
</reference>
<dbReference type="AlphaFoldDB" id="A0A4Q9Q895"/>
<dbReference type="Proteomes" id="UP000292082">
    <property type="component" value="Unassembled WGS sequence"/>
</dbReference>
<organism evidence="2 3">
    <name type="scientific">Dichomitus squalens</name>
    <dbReference type="NCBI Taxonomy" id="114155"/>
    <lineage>
        <taxon>Eukaryota</taxon>
        <taxon>Fungi</taxon>
        <taxon>Dikarya</taxon>
        <taxon>Basidiomycota</taxon>
        <taxon>Agaricomycotina</taxon>
        <taxon>Agaricomycetes</taxon>
        <taxon>Polyporales</taxon>
        <taxon>Polyporaceae</taxon>
        <taxon>Dichomitus</taxon>
    </lineage>
</organism>
<proteinExistence type="predicted"/>
<feature type="region of interest" description="Disordered" evidence="1">
    <location>
        <begin position="72"/>
        <end position="110"/>
    </location>
</feature>
<keyword evidence="3" id="KW-1185">Reference proteome</keyword>
<evidence type="ECO:0000313" key="3">
    <source>
        <dbReference type="Proteomes" id="UP000292082"/>
    </source>
</evidence>
<dbReference type="EMBL" id="ML145088">
    <property type="protein sequence ID" value="TBU63777.1"/>
    <property type="molecule type" value="Genomic_DNA"/>
</dbReference>
<sequence>MLDCLDIQALDTSSLASPGTITQIAPCQDLDGLDFSGYYPTPLDSDALDAFLTSLLNSNVSPSLPASIPTSLFSPSDVQRPSSRLSLSSSLTSSRGSSPTSSPLDTPPSSPSIAAISLDTSFSGRPSVLSFPEDDLLASCGVNACDHSSSLLSLGIDLDFGWQTLLDLDPSTWAASPSSHISKPSPKPKESVGGLDVASSSAIAFIQDDGRNGS</sequence>
<feature type="region of interest" description="Disordered" evidence="1">
    <location>
        <begin position="173"/>
        <end position="195"/>
    </location>
</feature>
<gene>
    <name evidence="2" type="ORF">BD310DRAFT_524049</name>
</gene>
<name>A0A4Q9Q895_9APHY</name>
<evidence type="ECO:0000256" key="1">
    <source>
        <dbReference type="SAM" id="MobiDB-lite"/>
    </source>
</evidence>